<keyword evidence="2" id="KW-1185">Reference proteome</keyword>
<evidence type="ECO:0000313" key="2">
    <source>
        <dbReference type="Proteomes" id="UP000824782"/>
    </source>
</evidence>
<name>A0AAV7A159_ENGPU</name>
<gene>
    <name evidence="1" type="ORF">GDO81_017665</name>
</gene>
<reference evidence="1" key="1">
    <citation type="thesis" date="2020" institute="ProQuest LLC" country="789 East Eisenhower Parkway, Ann Arbor, MI, USA">
        <title>Comparative Genomics and Chromosome Evolution.</title>
        <authorList>
            <person name="Mudd A.B."/>
        </authorList>
    </citation>
    <scope>NUCLEOTIDE SEQUENCE</scope>
    <source>
        <strain evidence="1">237g6f4</strain>
        <tissue evidence="1">Blood</tissue>
    </source>
</reference>
<dbReference type="AlphaFoldDB" id="A0AAV7A159"/>
<proteinExistence type="predicted"/>
<organism evidence="1 2">
    <name type="scientific">Engystomops pustulosus</name>
    <name type="common">Tungara frog</name>
    <name type="synonym">Physalaemus pustulosus</name>
    <dbReference type="NCBI Taxonomy" id="76066"/>
    <lineage>
        <taxon>Eukaryota</taxon>
        <taxon>Metazoa</taxon>
        <taxon>Chordata</taxon>
        <taxon>Craniata</taxon>
        <taxon>Vertebrata</taxon>
        <taxon>Euteleostomi</taxon>
        <taxon>Amphibia</taxon>
        <taxon>Batrachia</taxon>
        <taxon>Anura</taxon>
        <taxon>Neobatrachia</taxon>
        <taxon>Hyloidea</taxon>
        <taxon>Leptodactylidae</taxon>
        <taxon>Leiuperinae</taxon>
        <taxon>Engystomops</taxon>
    </lineage>
</organism>
<sequence>MGAIPLYMALGGPALPAVHVTSPIDGLMCPGLRYHRYGGDTSVYGSRGPRTPCSPCYFSYRWSDVSRPGVSQIRGRYLCIWLSGAPHSLLSVLLLL</sequence>
<dbReference type="EMBL" id="WNYA01000009">
    <property type="protein sequence ID" value="KAG8555312.1"/>
    <property type="molecule type" value="Genomic_DNA"/>
</dbReference>
<dbReference type="Proteomes" id="UP000824782">
    <property type="component" value="Unassembled WGS sequence"/>
</dbReference>
<protein>
    <submittedName>
        <fullName evidence="1">Uncharacterized protein</fullName>
    </submittedName>
</protein>
<evidence type="ECO:0000313" key="1">
    <source>
        <dbReference type="EMBL" id="KAG8555312.1"/>
    </source>
</evidence>
<accession>A0AAV7A159</accession>
<comment type="caution">
    <text evidence="1">The sequence shown here is derived from an EMBL/GenBank/DDBJ whole genome shotgun (WGS) entry which is preliminary data.</text>
</comment>